<organism evidence="1">
    <name type="scientific">Arion vulgaris</name>
    <dbReference type="NCBI Taxonomy" id="1028688"/>
    <lineage>
        <taxon>Eukaryota</taxon>
        <taxon>Metazoa</taxon>
        <taxon>Spiralia</taxon>
        <taxon>Lophotrochozoa</taxon>
        <taxon>Mollusca</taxon>
        <taxon>Gastropoda</taxon>
        <taxon>Heterobranchia</taxon>
        <taxon>Euthyneura</taxon>
        <taxon>Panpulmonata</taxon>
        <taxon>Eupulmonata</taxon>
        <taxon>Stylommatophora</taxon>
        <taxon>Helicina</taxon>
        <taxon>Arionoidea</taxon>
        <taxon>Arionidae</taxon>
        <taxon>Arion</taxon>
    </lineage>
</organism>
<evidence type="ECO:0000313" key="1">
    <source>
        <dbReference type="EMBL" id="CEK53797.1"/>
    </source>
</evidence>
<protein>
    <submittedName>
        <fullName evidence="1">Uncharacterized protein</fullName>
    </submittedName>
</protein>
<name>A0A0B6YBV2_9EUPU</name>
<reference evidence="1" key="1">
    <citation type="submission" date="2014-12" db="EMBL/GenBank/DDBJ databases">
        <title>Insight into the proteome of Arion vulgaris.</title>
        <authorList>
            <person name="Aradska J."/>
            <person name="Bulat T."/>
            <person name="Smidak R."/>
            <person name="Sarate P."/>
            <person name="Gangsoo J."/>
            <person name="Sialana F."/>
            <person name="Bilban M."/>
            <person name="Lubec G."/>
        </authorList>
    </citation>
    <scope>NUCLEOTIDE SEQUENCE</scope>
    <source>
        <tissue evidence="1">Skin</tissue>
    </source>
</reference>
<gene>
    <name evidence="1" type="primary">ORF21258</name>
</gene>
<proteinExistence type="predicted"/>
<accession>A0A0B6YBV2</accession>
<sequence length="64" mass="7172">MLVSLGRYAYENGVNAGCGEQPSIVADRFCRYFHEELQVKKKASQGCNVILDFRKMPDGTVDTD</sequence>
<dbReference type="AlphaFoldDB" id="A0A0B6YBV2"/>
<dbReference type="EMBL" id="HACG01006932">
    <property type="protein sequence ID" value="CEK53797.1"/>
    <property type="molecule type" value="Transcribed_RNA"/>
</dbReference>